<keyword evidence="2" id="KW-0067">ATP-binding</keyword>
<dbReference type="Pfam" id="PF00012">
    <property type="entry name" value="HSP70"/>
    <property type="match status" value="2"/>
</dbReference>
<protein>
    <submittedName>
        <fullName evidence="3">Hsp70 family protein</fullName>
    </submittedName>
</protein>
<dbReference type="Gene3D" id="3.30.420.40">
    <property type="match status" value="3"/>
</dbReference>
<dbReference type="InterPro" id="IPR043129">
    <property type="entry name" value="ATPase_NBD"/>
</dbReference>
<proteinExistence type="predicted"/>
<dbReference type="RefSeq" id="WP_379839144.1">
    <property type="nucleotide sequence ID" value="NZ_JBHRYQ010000001.1"/>
</dbReference>
<keyword evidence="4" id="KW-1185">Reference proteome</keyword>
<accession>A0ABV7YYL8</accession>
<evidence type="ECO:0000256" key="2">
    <source>
        <dbReference type="ARBA" id="ARBA00022840"/>
    </source>
</evidence>
<evidence type="ECO:0000313" key="4">
    <source>
        <dbReference type="Proteomes" id="UP001595616"/>
    </source>
</evidence>
<evidence type="ECO:0000313" key="3">
    <source>
        <dbReference type="EMBL" id="MFC3812279.1"/>
    </source>
</evidence>
<dbReference type="PANTHER" id="PTHR19375">
    <property type="entry name" value="HEAT SHOCK PROTEIN 70KDA"/>
    <property type="match status" value="1"/>
</dbReference>
<dbReference type="EMBL" id="JBHRYQ010000001">
    <property type="protein sequence ID" value="MFC3812279.1"/>
    <property type="molecule type" value="Genomic_DNA"/>
</dbReference>
<dbReference type="Proteomes" id="UP001595616">
    <property type="component" value="Unassembled WGS sequence"/>
</dbReference>
<dbReference type="CDD" id="cd10231">
    <property type="entry name" value="ASKHA_NBD_HSP70_YegD-like"/>
    <property type="match status" value="1"/>
</dbReference>
<organism evidence="3 4">
    <name type="scientific">Lacihabitans lacunae</name>
    <dbReference type="NCBI Taxonomy" id="1028214"/>
    <lineage>
        <taxon>Bacteria</taxon>
        <taxon>Pseudomonadati</taxon>
        <taxon>Bacteroidota</taxon>
        <taxon>Cytophagia</taxon>
        <taxon>Cytophagales</taxon>
        <taxon>Leadbetterellaceae</taxon>
        <taxon>Lacihabitans</taxon>
    </lineage>
</organism>
<name>A0ABV7YYL8_9BACT</name>
<sequence>MPNYIYGIDFGTSNSALAILDQDSQQILKLFTAPSLLFFKEMGSKPEAPTVAIGDAAIDQYVENRMHGRFMKSIKKVLPNKSFLDTRIGGNRYRAEDLVVLILSHLITQADEFLGQSVKKAVIGRPVVFDENPEKDQLAQERLGRAAKMAGLEEFYFQMEPIGAAYTYQRQISKPELVLVADFGGGTSDFSLMRLHPAAESQTNEDMLAQGGIYIGGDSFDSDIMWHKGTPHFGRGVKEEFTPGKPIDLPLNYFLNICSWERMNFLDTLRMRLSIAKSYQFSKQDYRVKNLQTLIDKNLGYTFFKQIEQAKIELGSQDTTFLDYNQHEIEIHEEIQAEEFEHDIIVDNLSKIKDYLNEFLEKNNFKAEDIDVVFMTGGTSQVRPLKNHFIYTFGEAKVTSGDNFNSVAMGLAFSFDLLAQKQKEEVI</sequence>
<gene>
    <name evidence="3" type="ORF">ACFOOI_16575</name>
</gene>
<comment type="caution">
    <text evidence="3">The sequence shown here is derived from an EMBL/GenBank/DDBJ whole genome shotgun (WGS) entry which is preliminary data.</text>
</comment>
<dbReference type="SUPFAM" id="SSF53067">
    <property type="entry name" value="Actin-like ATPase domain"/>
    <property type="match status" value="2"/>
</dbReference>
<reference evidence="4" key="1">
    <citation type="journal article" date="2019" name="Int. J. Syst. Evol. Microbiol.">
        <title>The Global Catalogue of Microorganisms (GCM) 10K type strain sequencing project: providing services to taxonomists for standard genome sequencing and annotation.</title>
        <authorList>
            <consortium name="The Broad Institute Genomics Platform"/>
            <consortium name="The Broad Institute Genome Sequencing Center for Infectious Disease"/>
            <person name="Wu L."/>
            <person name="Ma J."/>
        </authorList>
    </citation>
    <scope>NUCLEOTIDE SEQUENCE [LARGE SCALE GENOMIC DNA]</scope>
    <source>
        <strain evidence="4">CECT 7956</strain>
    </source>
</reference>
<dbReference type="InterPro" id="IPR042054">
    <property type="entry name" value="YegD-like"/>
</dbReference>
<evidence type="ECO:0000256" key="1">
    <source>
        <dbReference type="ARBA" id="ARBA00022741"/>
    </source>
</evidence>
<keyword evidence="1" id="KW-0547">Nucleotide-binding</keyword>
<dbReference type="InterPro" id="IPR013126">
    <property type="entry name" value="Hsp_70_fam"/>
</dbReference>
<dbReference type="Gene3D" id="3.90.640.10">
    <property type="entry name" value="Actin, Chain A, domain 4"/>
    <property type="match status" value="2"/>
</dbReference>